<dbReference type="RefSeq" id="WP_141147172.1">
    <property type="nucleotide sequence ID" value="NZ_VHLG01000001.1"/>
</dbReference>
<comment type="caution">
    <text evidence="2">The sequence shown here is derived from an EMBL/GenBank/DDBJ whole genome shotgun (WGS) entry which is preliminary data.</text>
</comment>
<reference evidence="2 3" key="1">
    <citation type="submission" date="2019-06" db="EMBL/GenBank/DDBJ databases">
        <authorList>
            <person name="Li M."/>
        </authorList>
    </citation>
    <scope>NUCLEOTIDE SEQUENCE [LARGE SCALE GENOMIC DNA]</scope>
    <source>
        <strain evidence="2 3">BGMRC2036</strain>
    </source>
</reference>
<keyword evidence="3" id="KW-1185">Reference proteome</keyword>
<evidence type="ECO:0000313" key="3">
    <source>
        <dbReference type="Proteomes" id="UP000318801"/>
    </source>
</evidence>
<gene>
    <name evidence="2" type="ORF">FJU08_01325</name>
</gene>
<evidence type="ECO:0000256" key="1">
    <source>
        <dbReference type="SAM" id="MobiDB-lite"/>
    </source>
</evidence>
<dbReference type="Proteomes" id="UP000318801">
    <property type="component" value="Unassembled WGS sequence"/>
</dbReference>
<sequence>MSDRNAVITRDDLRALSAAEERALVARYEIDEKFNPFSYTPPGPVAQAFILSNLPTAVIMGPLGGGKTTACTFKRIYEATQAPIAWHPADGKPTRMCRWIVLRDTFRSAEKTVLESWKQWFPKGYPGSSWAGGNDRPVTHTLRFMGSDGIRIEAITEFAGLGENSIETMMKGREYSGGWLNETDTHADGSIDDMEQRVGRYPSAAILLSVDELEDLGRKLGHRLVSGQRKSVVIGDMNAPTIDNWTYRVLVKLKTPDRHLFEQPSGRADDAENRYNLEPDYYDRIVRNQEDWFIRRMVDNKFGYSRAGKPVYDGFDRPRHVARSRIIVDPRLALGIGVDISMNTLNPAAVFGQVHAPGRIMAVRELYLGHGVGAARFGEAMLQCLSEHFSNASKVRLWVDPAAEYGADREGGQLTAMETLSVILGIPVLIPAGGSNELGMRLDAVKTELRGYIEPNTHLQIDPEGCPLLLEGFEGKYRYKRKPEKASTDYEEQPEKTHPWSDLQDGLQYLILGFRGRAGIIRGAADKDREPKNSGAWSSQKRSSSTPWGQQGFDPHAVGLKR</sequence>
<dbReference type="Gene3D" id="3.40.50.300">
    <property type="entry name" value="P-loop containing nucleotide triphosphate hydrolases"/>
    <property type="match status" value="1"/>
</dbReference>
<dbReference type="InterPro" id="IPR027417">
    <property type="entry name" value="P-loop_NTPase"/>
</dbReference>
<feature type="compositionally biased region" description="Polar residues" evidence="1">
    <location>
        <begin position="535"/>
        <end position="549"/>
    </location>
</feature>
<proteinExistence type="predicted"/>
<name>A0A506UIR8_9HYPH</name>
<accession>A0A506UIR8</accession>
<dbReference type="OrthoDB" id="5440754at2"/>
<protein>
    <recommendedName>
        <fullName evidence="4">TerL</fullName>
    </recommendedName>
</protein>
<dbReference type="EMBL" id="VHLG01000001">
    <property type="protein sequence ID" value="TPW33234.1"/>
    <property type="molecule type" value="Genomic_DNA"/>
</dbReference>
<dbReference type="AlphaFoldDB" id="A0A506UIR8"/>
<evidence type="ECO:0008006" key="4">
    <source>
        <dbReference type="Google" id="ProtNLM"/>
    </source>
</evidence>
<feature type="region of interest" description="Disordered" evidence="1">
    <location>
        <begin position="523"/>
        <end position="562"/>
    </location>
</feature>
<organism evidence="2 3">
    <name type="scientific">Martelella alba</name>
    <dbReference type="NCBI Taxonomy" id="2590451"/>
    <lineage>
        <taxon>Bacteria</taxon>
        <taxon>Pseudomonadati</taxon>
        <taxon>Pseudomonadota</taxon>
        <taxon>Alphaproteobacteria</taxon>
        <taxon>Hyphomicrobiales</taxon>
        <taxon>Aurantimonadaceae</taxon>
        <taxon>Martelella</taxon>
    </lineage>
</organism>
<evidence type="ECO:0000313" key="2">
    <source>
        <dbReference type="EMBL" id="TPW33234.1"/>
    </source>
</evidence>